<gene>
    <name evidence="3" type="ORF">PFNF54_03092</name>
</gene>
<dbReference type="Proteomes" id="UP000030673">
    <property type="component" value="Unassembled WGS sequence"/>
</dbReference>
<feature type="transmembrane region" description="Helical" evidence="2">
    <location>
        <begin position="25"/>
        <end position="48"/>
    </location>
</feature>
<keyword evidence="4" id="KW-1185">Reference proteome</keyword>
<reference evidence="3 4" key="1">
    <citation type="submission" date="2013-02" db="EMBL/GenBank/DDBJ databases">
        <title>The Genome Sequence of Plasmodium falciparum NF54.</title>
        <authorList>
            <consortium name="The Broad Institute Genome Sequencing Platform"/>
            <consortium name="The Broad Institute Genome Sequencing Center for Infectious Disease"/>
            <person name="Neafsey D."/>
            <person name="Cheeseman I."/>
            <person name="Volkman S."/>
            <person name="Adams J."/>
            <person name="Walker B."/>
            <person name="Young S.K."/>
            <person name="Zeng Q."/>
            <person name="Gargeya S."/>
            <person name="Fitzgerald M."/>
            <person name="Haas B."/>
            <person name="Abouelleil A."/>
            <person name="Alvarado L."/>
            <person name="Arachchi H.M."/>
            <person name="Berlin A.M."/>
            <person name="Chapman S.B."/>
            <person name="Dewar J."/>
            <person name="Goldberg J."/>
            <person name="Griggs A."/>
            <person name="Gujja S."/>
            <person name="Hansen M."/>
            <person name="Howarth C."/>
            <person name="Imamovic A."/>
            <person name="Larimer J."/>
            <person name="McCowan C."/>
            <person name="Murphy C."/>
            <person name="Neiman D."/>
            <person name="Pearson M."/>
            <person name="Priest M."/>
            <person name="Roberts A."/>
            <person name="Saif S."/>
            <person name="Shea T."/>
            <person name="Sisk P."/>
            <person name="Sykes S."/>
            <person name="Wortman J."/>
            <person name="Nusbaum C."/>
            <person name="Birren B."/>
        </authorList>
    </citation>
    <scope>NUCLEOTIDE SEQUENCE [LARGE SCALE GENOMIC DNA]</scope>
    <source>
        <strain evidence="3 4">NF54</strain>
    </source>
</reference>
<keyword evidence="1" id="KW-0175">Coiled coil</keyword>
<organism evidence="3 4">
    <name type="scientific">Plasmodium falciparum (isolate NF54)</name>
    <dbReference type="NCBI Taxonomy" id="5843"/>
    <lineage>
        <taxon>Eukaryota</taxon>
        <taxon>Sar</taxon>
        <taxon>Alveolata</taxon>
        <taxon>Apicomplexa</taxon>
        <taxon>Aconoidasida</taxon>
        <taxon>Haemosporida</taxon>
        <taxon>Plasmodiidae</taxon>
        <taxon>Plasmodium</taxon>
        <taxon>Plasmodium (Laverania)</taxon>
    </lineage>
</organism>
<protein>
    <submittedName>
        <fullName evidence="3">Uncharacterized protein</fullName>
    </submittedName>
</protein>
<name>W7JT95_PLAFO</name>
<dbReference type="OMA" id="YKIISCI"/>
<sequence length="421" mass="50925">MDVHKTSIRIFLNRHITSILYKNEIINMLTPLLLIKNILFFFYIYIYICEHDEQNIEMSTSIIKNLDIPLLIKKQLNLRDLRRKNKDLSTKNADIRKFLNEKENYFSFKEKVYNENREKLNKEYEQAMNDNYDRQIILEEKIKSKEKKIKEYDLEIKRFKEQIGDMHNRIKKATHESEEKEKCLSFLSKFKETSIEFVQLDMFDRLETIFNSREFIRKKQEKLKSKINIIKDKIKNMEEKNNLTLTNKEGEYKSLVHTSESVMKKEKDLEEQLKENINEHNKKALLLNKIISCIDNFLSRFSTFLPELRHYNMKKDEDKTSLDKKNKPQDIMEDTQFIDTANFNILEEDILKKLDYIYKYIKDTIYIINKAKKEISLKDDNYMEAMKNNLGKNIKNKIKEYKYKYENIEFLTYNGNIKGKN</sequence>
<evidence type="ECO:0000313" key="4">
    <source>
        <dbReference type="Proteomes" id="UP000030673"/>
    </source>
</evidence>
<evidence type="ECO:0000313" key="3">
    <source>
        <dbReference type="EMBL" id="EWC88173.1"/>
    </source>
</evidence>
<feature type="coiled-coil region" evidence="1">
    <location>
        <begin position="71"/>
        <end position="176"/>
    </location>
</feature>
<dbReference type="AlphaFoldDB" id="W7JT95"/>
<accession>W7JT95</accession>
<keyword evidence="2" id="KW-1133">Transmembrane helix</keyword>
<proteinExistence type="predicted"/>
<keyword evidence="2" id="KW-0812">Transmembrane</keyword>
<dbReference type="EMBL" id="KE123833">
    <property type="protein sequence ID" value="EWC88173.1"/>
    <property type="molecule type" value="Genomic_DNA"/>
</dbReference>
<evidence type="ECO:0000256" key="1">
    <source>
        <dbReference type="SAM" id="Coils"/>
    </source>
</evidence>
<keyword evidence="2" id="KW-0472">Membrane</keyword>
<feature type="coiled-coil region" evidence="1">
    <location>
        <begin position="220"/>
        <end position="283"/>
    </location>
</feature>
<evidence type="ECO:0000256" key="2">
    <source>
        <dbReference type="SAM" id="Phobius"/>
    </source>
</evidence>